<dbReference type="eggNOG" id="ENOG502S31Y">
    <property type="taxonomic scope" value="Eukaryota"/>
</dbReference>
<dbReference type="InterPro" id="IPR050316">
    <property type="entry name" value="Tyrosinase/Hemocyanin"/>
</dbReference>
<name>K2S7W3_MACPH</name>
<evidence type="ECO:0000313" key="6">
    <source>
        <dbReference type="Proteomes" id="UP000007129"/>
    </source>
</evidence>
<keyword evidence="1" id="KW-0479">Metal-binding</keyword>
<feature type="signal peptide" evidence="3">
    <location>
        <begin position="1"/>
        <end position="21"/>
    </location>
</feature>
<evidence type="ECO:0000256" key="3">
    <source>
        <dbReference type="SAM" id="SignalP"/>
    </source>
</evidence>
<keyword evidence="3" id="KW-0732">Signal</keyword>
<accession>K2S7W3</accession>
<dbReference type="GO" id="GO:0046872">
    <property type="term" value="F:metal ion binding"/>
    <property type="evidence" value="ECO:0007669"/>
    <property type="project" value="UniProtKB-KW"/>
</dbReference>
<feature type="chain" id="PRO_5003867390" evidence="3">
    <location>
        <begin position="22"/>
        <end position="284"/>
    </location>
</feature>
<feature type="domain" description="Tyrosinase copper-binding" evidence="4">
    <location>
        <begin position="89"/>
        <end position="106"/>
    </location>
</feature>
<dbReference type="EMBL" id="AHHD01000207">
    <property type="protein sequence ID" value="EKG18469.1"/>
    <property type="molecule type" value="Genomic_DNA"/>
</dbReference>
<dbReference type="Pfam" id="PF00264">
    <property type="entry name" value="Tyrosinase"/>
    <property type="match status" value="2"/>
</dbReference>
<dbReference type="InterPro" id="IPR002227">
    <property type="entry name" value="Tyrosinase_Cu-bd"/>
</dbReference>
<dbReference type="VEuPathDB" id="FungiDB:MPH_04271"/>
<dbReference type="InterPro" id="IPR008922">
    <property type="entry name" value="Di-copper_centre_dom_sf"/>
</dbReference>
<evidence type="ECO:0000256" key="2">
    <source>
        <dbReference type="ARBA" id="ARBA00023008"/>
    </source>
</evidence>
<dbReference type="PROSITE" id="PS00497">
    <property type="entry name" value="TYROSINASE_1"/>
    <property type="match status" value="1"/>
</dbReference>
<comment type="caution">
    <text evidence="5">The sequence shown here is derived from an EMBL/GenBank/DDBJ whole genome shotgun (WGS) entry which is preliminary data.</text>
</comment>
<evidence type="ECO:0000259" key="4">
    <source>
        <dbReference type="PROSITE" id="PS00497"/>
    </source>
</evidence>
<dbReference type="GO" id="GO:0016491">
    <property type="term" value="F:oxidoreductase activity"/>
    <property type="evidence" value="ECO:0007669"/>
    <property type="project" value="InterPro"/>
</dbReference>
<gene>
    <name evidence="5" type="ORF">MPH_04271</name>
</gene>
<protein>
    <submittedName>
        <fullName evidence="5">Dihydrodipicolinate synthetase-like protein</fullName>
    </submittedName>
</protein>
<proteinExistence type="predicted"/>
<dbReference type="Proteomes" id="UP000007129">
    <property type="component" value="Unassembled WGS sequence"/>
</dbReference>
<dbReference type="PANTHER" id="PTHR11474:SF126">
    <property type="entry name" value="TYROSINASE-LIKE PROTEIN TYR-1-RELATED"/>
    <property type="match status" value="1"/>
</dbReference>
<keyword evidence="2" id="KW-0186">Copper</keyword>
<evidence type="ECO:0000313" key="5">
    <source>
        <dbReference type="EMBL" id="EKG18469.1"/>
    </source>
</evidence>
<organism evidence="5 6">
    <name type="scientific">Macrophomina phaseolina (strain MS6)</name>
    <name type="common">Charcoal rot fungus</name>
    <dbReference type="NCBI Taxonomy" id="1126212"/>
    <lineage>
        <taxon>Eukaryota</taxon>
        <taxon>Fungi</taxon>
        <taxon>Dikarya</taxon>
        <taxon>Ascomycota</taxon>
        <taxon>Pezizomycotina</taxon>
        <taxon>Dothideomycetes</taxon>
        <taxon>Dothideomycetes incertae sedis</taxon>
        <taxon>Botryosphaeriales</taxon>
        <taxon>Botryosphaeriaceae</taxon>
        <taxon>Macrophomina</taxon>
    </lineage>
</organism>
<dbReference type="STRING" id="1126212.K2S7W3"/>
<dbReference type="HOGENOM" id="CLU_035914_2_0_1"/>
<reference evidence="5 6" key="1">
    <citation type="journal article" date="2012" name="BMC Genomics">
        <title>Tools to kill: Genome of one of the most destructive plant pathogenic fungi Macrophomina phaseolina.</title>
        <authorList>
            <person name="Islam M.S."/>
            <person name="Haque M.S."/>
            <person name="Islam M.M."/>
            <person name="Emdad E.M."/>
            <person name="Halim A."/>
            <person name="Hossen Q.M.M."/>
            <person name="Hossain M.Z."/>
            <person name="Ahmed B."/>
            <person name="Rahim S."/>
            <person name="Rahman M.S."/>
            <person name="Alam M.M."/>
            <person name="Hou S."/>
            <person name="Wan X."/>
            <person name="Saito J.A."/>
            <person name="Alam M."/>
        </authorList>
    </citation>
    <scope>NUCLEOTIDE SEQUENCE [LARGE SCALE GENOMIC DNA]</scope>
    <source>
        <strain evidence="5 6">MS6</strain>
    </source>
</reference>
<dbReference type="InParanoid" id="K2S7W3"/>
<dbReference type="SUPFAM" id="SSF48056">
    <property type="entry name" value="Di-copper centre-containing domain"/>
    <property type="match status" value="1"/>
</dbReference>
<dbReference type="Gene3D" id="1.10.1280.10">
    <property type="entry name" value="Di-copper center containing domain from catechol oxidase"/>
    <property type="match status" value="2"/>
</dbReference>
<dbReference type="OrthoDB" id="6132182at2759"/>
<dbReference type="AlphaFoldDB" id="K2S7W3"/>
<dbReference type="PANTHER" id="PTHR11474">
    <property type="entry name" value="TYROSINASE FAMILY MEMBER"/>
    <property type="match status" value="1"/>
</dbReference>
<evidence type="ECO:0000256" key="1">
    <source>
        <dbReference type="ARBA" id="ARBA00022723"/>
    </source>
</evidence>
<sequence length="284" mass="31401">MFALPWVTVALLASTIGAATGSSLAKRNSTCTSKNQRKSWNSLSDGEKAAYIDAELCLMSSPPKLDIEGAQNRWDEIMYAHIVQSNVIHDVGAFLPWHRLYMRAHEMLLQTECNYTGAQPYWEQALDVAALNESSVFDPDTGFGGNGVGDDGCVADGPFSSLTLHINQTSSRANYCLSRDFSPTSFRTPLFMLHHTNLDRLWWLWQSADLPARLTDMTGRNVPLASYLEENNFTYPSTDILDYDGDAGNMTTLEHNLWMAGLIPNATVGDVMDLGGDLICAEYV</sequence>